<dbReference type="Gene3D" id="3.40.50.150">
    <property type="entry name" value="Vaccinia Virus protein VP39"/>
    <property type="match status" value="1"/>
</dbReference>
<evidence type="ECO:0000313" key="1">
    <source>
        <dbReference type="EMBL" id="KKQ33961.1"/>
    </source>
</evidence>
<gene>
    <name evidence="1" type="ORF">US50_C0067G0009</name>
</gene>
<dbReference type="SUPFAM" id="SSF53335">
    <property type="entry name" value="S-adenosyl-L-methionine-dependent methyltransferases"/>
    <property type="match status" value="1"/>
</dbReference>
<feature type="non-terminal residue" evidence="1">
    <location>
        <position position="197"/>
    </location>
</feature>
<evidence type="ECO:0000313" key="2">
    <source>
        <dbReference type="Proteomes" id="UP000033876"/>
    </source>
</evidence>
<dbReference type="AlphaFoldDB" id="A0A0G0K001"/>
<protein>
    <recommendedName>
        <fullName evidence="3">Rhamnosyl O-methyltransferase</fullName>
    </recommendedName>
</protein>
<accession>A0A0G0K001</accession>
<reference evidence="1 2" key="1">
    <citation type="journal article" date="2015" name="Nature">
        <title>rRNA introns, odd ribosomes, and small enigmatic genomes across a large radiation of phyla.</title>
        <authorList>
            <person name="Brown C.T."/>
            <person name="Hug L.A."/>
            <person name="Thomas B.C."/>
            <person name="Sharon I."/>
            <person name="Castelle C.J."/>
            <person name="Singh A."/>
            <person name="Wilkins M.J."/>
            <person name="Williams K.H."/>
            <person name="Banfield J.F."/>
        </authorList>
    </citation>
    <scope>NUCLEOTIDE SEQUENCE [LARGE SCALE GENOMIC DNA]</scope>
</reference>
<dbReference type="EMBL" id="LBTF01000067">
    <property type="protein sequence ID" value="KKQ33961.1"/>
    <property type="molecule type" value="Genomic_DNA"/>
</dbReference>
<dbReference type="Pfam" id="PF13578">
    <property type="entry name" value="Methyltransf_24"/>
    <property type="match status" value="1"/>
</dbReference>
<sequence>MLQKIINKLKRHLRIINPAKNTNCTEFEVDNWIISSFVIKKLIPSVGIKPFPLSELCLLSSAVCYFRPTHIFEWGTHIGKSARVFYETAKYFNIPIEIHSIDLPDNISHIEHPGYKRGRLVRGLRNVTLHQGDGLDKSLEIIKGITNDFKPLFYVDGDHSYESVKRELSGIIESVPNAVILLHDTFYQSSQSNYNIG</sequence>
<proteinExistence type="predicted"/>
<name>A0A0G0K001_9BACT</name>
<dbReference type="Proteomes" id="UP000033876">
    <property type="component" value="Unassembled WGS sequence"/>
</dbReference>
<comment type="caution">
    <text evidence="1">The sequence shown here is derived from an EMBL/GenBank/DDBJ whole genome shotgun (WGS) entry which is preliminary data.</text>
</comment>
<evidence type="ECO:0008006" key="3">
    <source>
        <dbReference type="Google" id="ProtNLM"/>
    </source>
</evidence>
<dbReference type="InterPro" id="IPR029063">
    <property type="entry name" value="SAM-dependent_MTases_sf"/>
</dbReference>
<organism evidence="1 2">
    <name type="scientific">Candidatus Nomurabacteria bacterium GW2011_GWB1_37_5</name>
    <dbReference type="NCBI Taxonomy" id="1618742"/>
    <lineage>
        <taxon>Bacteria</taxon>
        <taxon>Candidatus Nomuraibacteriota</taxon>
    </lineage>
</organism>